<protein>
    <submittedName>
        <fullName evidence="2">Regulator SirB</fullName>
    </submittedName>
</protein>
<proteinExistence type="predicted"/>
<evidence type="ECO:0000313" key="3">
    <source>
        <dbReference type="Proteomes" id="UP000323708"/>
    </source>
</evidence>
<sequence length="132" mass="14318">MTAFTLLKTLHVTCALISVLGFALRGYWALNDNPLRLTRWARVAPHTVDTVLLGSALGMLWLWGVSPLQLDWVSAKILALLCYIAMGMVALRFGSSRRGRALAYIAALCIAAYIFAVALTHSPWGPLYAGAA</sequence>
<dbReference type="RefSeq" id="WP_149611633.1">
    <property type="nucleotide sequence ID" value="NZ_VTUX01000005.1"/>
</dbReference>
<accession>A0A5B0WVG3</accession>
<comment type="caution">
    <text evidence="2">The sequence shown here is derived from an EMBL/GenBank/DDBJ whole genome shotgun (WGS) entry which is preliminary data.</text>
</comment>
<organism evidence="2 3">
    <name type="scientific">Pseudohalioglobus sediminis</name>
    <dbReference type="NCBI Taxonomy" id="2606449"/>
    <lineage>
        <taxon>Bacteria</taxon>
        <taxon>Pseudomonadati</taxon>
        <taxon>Pseudomonadota</taxon>
        <taxon>Gammaproteobacteria</taxon>
        <taxon>Cellvibrionales</taxon>
        <taxon>Halieaceae</taxon>
        <taxon>Pseudohalioglobus</taxon>
    </lineage>
</organism>
<evidence type="ECO:0000313" key="2">
    <source>
        <dbReference type="EMBL" id="KAA1190477.1"/>
    </source>
</evidence>
<dbReference type="Pfam" id="PF04247">
    <property type="entry name" value="SirB"/>
    <property type="match status" value="1"/>
</dbReference>
<reference evidence="2 3" key="1">
    <citation type="submission" date="2019-09" db="EMBL/GenBank/DDBJ databases">
        <authorList>
            <person name="Chen X.-Y."/>
        </authorList>
    </citation>
    <scope>NUCLEOTIDE SEQUENCE [LARGE SCALE GENOMIC DNA]</scope>
    <source>
        <strain evidence="2 3">NY5</strain>
    </source>
</reference>
<keyword evidence="3" id="KW-1185">Reference proteome</keyword>
<dbReference type="Proteomes" id="UP000323708">
    <property type="component" value="Unassembled WGS sequence"/>
</dbReference>
<keyword evidence="1" id="KW-1133">Transmembrane helix</keyword>
<dbReference type="PANTHER" id="PTHR39594">
    <property type="entry name" value="PROTEIN YCHQ"/>
    <property type="match status" value="1"/>
</dbReference>
<keyword evidence="1" id="KW-0472">Membrane</keyword>
<feature type="transmembrane region" description="Helical" evidence="1">
    <location>
        <begin position="6"/>
        <end position="28"/>
    </location>
</feature>
<evidence type="ECO:0000256" key="1">
    <source>
        <dbReference type="SAM" id="Phobius"/>
    </source>
</evidence>
<keyword evidence="1" id="KW-0812">Transmembrane</keyword>
<feature type="transmembrane region" description="Helical" evidence="1">
    <location>
        <begin position="101"/>
        <end position="119"/>
    </location>
</feature>
<dbReference type="InterPro" id="IPR007360">
    <property type="entry name" value="SirB"/>
</dbReference>
<dbReference type="PIRSF" id="PIRSF005610">
    <property type="entry name" value="SirB"/>
    <property type="match status" value="1"/>
</dbReference>
<dbReference type="GO" id="GO:0005886">
    <property type="term" value="C:plasma membrane"/>
    <property type="evidence" value="ECO:0007669"/>
    <property type="project" value="TreeGrafter"/>
</dbReference>
<name>A0A5B0WVG3_9GAMM</name>
<dbReference type="AlphaFoldDB" id="A0A5B0WVG3"/>
<feature type="transmembrane region" description="Helical" evidence="1">
    <location>
        <begin position="75"/>
        <end position="94"/>
    </location>
</feature>
<dbReference type="PANTHER" id="PTHR39594:SF1">
    <property type="entry name" value="PROTEIN YCHQ"/>
    <property type="match status" value="1"/>
</dbReference>
<gene>
    <name evidence="2" type="ORF">F0M18_11725</name>
</gene>
<dbReference type="EMBL" id="VTUX01000005">
    <property type="protein sequence ID" value="KAA1190477.1"/>
    <property type="molecule type" value="Genomic_DNA"/>
</dbReference>